<evidence type="ECO:0000313" key="8">
    <source>
        <dbReference type="EMBL" id="MDU0371602.1"/>
    </source>
</evidence>
<evidence type="ECO:0000256" key="3">
    <source>
        <dbReference type="ARBA" id="ARBA00022676"/>
    </source>
</evidence>
<dbReference type="InterPro" id="IPR001173">
    <property type="entry name" value="Glyco_trans_2-like"/>
</dbReference>
<keyword evidence="6" id="KW-1133">Transmembrane helix</keyword>
<dbReference type="PANTHER" id="PTHR43646">
    <property type="entry name" value="GLYCOSYLTRANSFERASE"/>
    <property type="match status" value="1"/>
</dbReference>
<gene>
    <name evidence="8" type="ORF">ROI90_14440</name>
</gene>
<evidence type="ECO:0000256" key="1">
    <source>
        <dbReference type="ARBA" id="ARBA00004236"/>
    </source>
</evidence>
<protein>
    <submittedName>
        <fullName evidence="8">Glycosyltransferase</fullName>
        <ecNumber evidence="8">2.4.-.-</ecNumber>
    </submittedName>
</protein>
<dbReference type="RefSeq" id="WP_315999062.1">
    <property type="nucleotide sequence ID" value="NZ_JAWDJT010000009.1"/>
</dbReference>
<feature type="transmembrane region" description="Helical" evidence="6">
    <location>
        <begin position="16"/>
        <end position="35"/>
    </location>
</feature>
<dbReference type="Proteomes" id="UP001250698">
    <property type="component" value="Unassembled WGS sequence"/>
</dbReference>
<keyword evidence="3 8" id="KW-0328">Glycosyltransferase</keyword>
<keyword evidence="9" id="KW-1185">Reference proteome</keyword>
<keyword evidence="6" id="KW-0812">Transmembrane</keyword>
<evidence type="ECO:0000256" key="4">
    <source>
        <dbReference type="ARBA" id="ARBA00022679"/>
    </source>
</evidence>
<comment type="caution">
    <text evidence="8">The sequence shown here is derived from an EMBL/GenBank/DDBJ whole genome shotgun (WGS) entry which is preliminary data.</text>
</comment>
<accession>A0ABU3TJR2</accession>
<keyword evidence="2" id="KW-1003">Cell membrane</keyword>
<proteinExistence type="predicted"/>
<keyword evidence="5 6" id="KW-0472">Membrane</keyword>
<evidence type="ECO:0000313" key="9">
    <source>
        <dbReference type="Proteomes" id="UP001250698"/>
    </source>
</evidence>
<dbReference type="InterPro" id="IPR029044">
    <property type="entry name" value="Nucleotide-diphossugar_trans"/>
</dbReference>
<dbReference type="GO" id="GO:0016757">
    <property type="term" value="F:glycosyltransferase activity"/>
    <property type="evidence" value="ECO:0007669"/>
    <property type="project" value="UniProtKB-KW"/>
</dbReference>
<dbReference type="SUPFAM" id="SSF53448">
    <property type="entry name" value="Nucleotide-diphospho-sugar transferases"/>
    <property type="match status" value="1"/>
</dbReference>
<keyword evidence="4 8" id="KW-0808">Transferase</keyword>
<evidence type="ECO:0000256" key="2">
    <source>
        <dbReference type="ARBA" id="ARBA00022475"/>
    </source>
</evidence>
<reference evidence="8 9" key="1">
    <citation type="submission" date="2023-10" db="EMBL/GenBank/DDBJ databases">
        <title>Hymenobacter endophyticus sp. nov., an isolate from the leaf tissues of wheat.</title>
        <authorList>
            <person name="Dai Y."/>
        </authorList>
    </citation>
    <scope>NUCLEOTIDE SEQUENCE [LARGE SCALE GENOMIC DNA]</scope>
    <source>
        <strain evidence="8 9">ZK17L-C2</strain>
    </source>
</reference>
<comment type="subcellular location">
    <subcellularLocation>
        <location evidence="1">Cell membrane</location>
    </subcellularLocation>
</comment>
<dbReference type="Pfam" id="PF00535">
    <property type="entry name" value="Glycos_transf_2"/>
    <property type="match status" value="1"/>
</dbReference>
<feature type="transmembrane region" description="Helical" evidence="6">
    <location>
        <begin position="370"/>
        <end position="388"/>
    </location>
</feature>
<feature type="domain" description="Glycosyltransferase 2-like" evidence="7">
    <location>
        <begin position="100"/>
        <end position="214"/>
    </location>
</feature>
<dbReference type="PANTHER" id="PTHR43646:SF2">
    <property type="entry name" value="GLYCOSYLTRANSFERASE 2-LIKE DOMAIN-CONTAINING PROTEIN"/>
    <property type="match status" value="1"/>
</dbReference>
<evidence type="ECO:0000259" key="7">
    <source>
        <dbReference type="Pfam" id="PF00535"/>
    </source>
</evidence>
<sequence>MAKAGFGPRIVSGTGWGWPVALLLTNGAYLARMGLFRRAWQRLVAASSSGILLGEVKEKRVSDKGSGADFGKAEVDSSFFPEKDFREELTAELQREPAFTIIIAARNEAQNLPGLLADLAAQLPVAGGFEVLVVDDHSTDATARLVEQTAPEVAFPLRLLHLAELPGAPTGKKAAVQAAIAAARAPWLLLTDADCRVPAGWVAAYARAVADQPAARFISGPVLLTGRGWLATLQGLELAGLVGVGAASIGRNAPTMCNGANLAYRRQDFYTVQGFAGNEQVASGDDEFLLHKLHAAFPGSIRFLADAQALVQTPAQPTVRQLLRQRVRWASKWRHYQTRAPQRLAVLVLLANLTFPVGAGLWLAGTVPGWAVVLSWATKLLADALLLLPVLRFLGRRRWLWWVPLLQLAYAPYALLTGLAGLRGSYEWKGRQLR</sequence>
<name>A0ABU3TJR2_9BACT</name>
<evidence type="ECO:0000256" key="5">
    <source>
        <dbReference type="ARBA" id="ARBA00023136"/>
    </source>
</evidence>
<organism evidence="8 9">
    <name type="scientific">Hymenobacter endophyticus</name>
    <dbReference type="NCBI Taxonomy" id="3076335"/>
    <lineage>
        <taxon>Bacteria</taxon>
        <taxon>Pseudomonadati</taxon>
        <taxon>Bacteroidota</taxon>
        <taxon>Cytophagia</taxon>
        <taxon>Cytophagales</taxon>
        <taxon>Hymenobacteraceae</taxon>
        <taxon>Hymenobacter</taxon>
    </lineage>
</organism>
<feature type="transmembrane region" description="Helical" evidence="6">
    <location>
        <begin position="344"/>
        <end position="364"/>
    </location>
</feature>
<evidence type="ECO:0000256" key="6">
    <source>
        <dbReference type="SAM" id="Phobius"/>
    </source>
</evidence>
<feature type="transmembrane region" description="Helical" evidence="6">
    <location>
        <begin position="400"/>
        <end position="422"/>
    </location>
</feature>
<dbReference type="EC" id="2.4.-.-" evidence="8"/>
<dbReference type="Gene3D" id="3.90.550.10">
    <property type="entry name" value="Spore Coat Polysaccharide Biosynthesis Protein SpsA, Chain A"/>
    <property type="match status" value="1"/>
</dbReference>
<dbReference type="EMBL" id="JAWDJT010000009">
    <property type="protein sequence ID" value="MDU0371602.1"/>
    <property type="molecule type" value="Genomic_DNA"/>
</dbReference>